<protein>
    <submittedName>
        <fullName evidence="2">Uncharacterized protein</fullName>
    </submittedName>
</protein>
<feature type="compositionally biased region" description="Basic and acidic residues" evidence="1">
    <location>
        <begin position="50"/>
        <end position="60"/>
    </location>
</feature>
<sequence length="70" mass="7389">MNTGYENISTGRCHQIGGGQPAGVRQLCSTDQGGLSWVRMQLALSPGCYDHAEPRNKKPSESPLASSASV</sequence>
<gene>
    <name evidence="2" type="ORF">CORC01_08592</name>
</gene>
<reference evidence="2 3" key="1">
    <citation type="submission" date="2016-09" db="EMBL/GenBank/DDBJ databases">
        <authorList>
            <person name="Capua I."/>
            <person name="De Benedictis P."/>
            <person name="Joannis T."/>
            <person name="Lombin L.H."/>
            <person name="Cattoli G."/>
        </authorList>
    </citation>
    <scope>NUCLEOTIDE SEQUENCE [LARGE SCALE GENOMIC DNA]</scope>
    <source>
        <strain evidence="2 3">IMI 309357</strain>
    </source>
</reference>
<comment type="caution">
    <text evidence="2">The sequence shown here is derived from an EMBL/GenBank/DDBJ whole genome shotgun (WGS) entry which is preliminary data.</text>
</comment>
<dbReference type="GeneID" id="34561732"/>
<feature type="region of interest" description="Disordered" evidence="1">
    <location>
        <begin position="48"/>
        <end position="70"/>
    </location>
</feature>
<evidence type="ECO:0000313" key="3">
    <source>
        <dbReference type="Proteomes" id="UP000176998"/>
    </source>
</evidence>
<dbReference type="Proteomes" id="UP000176998">
    <property type="component" value="Unassembled WGS sequence"/>
</dbReference>
<dbReference type="EMBL" id="MJBS01000074">
    <property type="protein sequence ID" value="OHE96055.1"/>
    <property type="molecule type" value="Genomic_DNA"/>
</dbReference>
<proteinExistence type="predicted"/>
<dbReference type="RefSeq" id="XP_022473216.1">
    <property type="nucleotide sequence ID" value="XM_022620222.1"/>
</dbReference>
<organism evidence="2 3">
    <name type="scientific">Colletotrichum orchidophilum</name>
    <dbReference type="NCBI Taxonomy" id="1209926"/>
    <lineage>
        <taxon>Eukaryota</taxon>
        <taxon>Fungi</taxon>
        <taxon>Dikarya</taxon>
        <taxon>Ascomycota</taxon>
        <taxon>Pezizomycotina</taxon>
        <taxon>Sordariomycetes</taxon>
        <taxon>Hypocreomycetidae</taxon>
        <taxon>Glomerellales</taxon>
        <taxon>Glomerellaceae</taxon>
        <taxon>Colletotrichum</taxon>
    </lineage>
</organism>
<dbReference type="AlphaFoldDB" id="A0A1G4B419"/>
<evidence type="ECO:0000313" key="2">
    <source>
        <dbReference type="EMBL" id="OHE96055.1"/>
    </source>
</evidence>
<evidence type="ECO:0000256" key="1">
    <source>
        <dbReference type="SAM" id="MobiDB-lite"/>
    </source>
</evidence>
<keyword evidence="3" id="KW-1185">Reference proteome</keyword>
<accession>A0A1G4B419</accession>
<name>A0A1G4B419_9PEZI</name>